<comment type="caution">
    <text evidence="2">The sequence shown here is derived from an EMBL/GenBank/DDBJ whole genome shotgun (WGS) entry which is preliminary data.</text>
</comment>
<dbReference type="EMBL" id="RBIL01000001">
    <property type="protein sequence ID" value="RKQ90240.1"/>
    <property type="molecule type" value="Genomic_DNA"/>
</dbReference>
<organism evidence="2 3">
    <name type="scientific">Solirubrobacter pauli</name>
    <dbReference type="NCBI Taxonomy" id="166793"/>
    <lineage>
        <taxon>Bacteria</taxon>
        <taxon>Bacillati</taxon>
        <taxon>Actinomycetota</taxon>
        <taxon>Thermoleophilia</taxon>
        <taxon>Solirubrobacterales</taxon>
        <taxon>Solirubrobacteraceae</taxon>
        <taxon>Solirubrobacter</taxon>
    </lineage>
</organism>
<evidence type="ECO:0000259" key="1">
    <source>
        <dbReference type="Pfam" id="PF12437"/>
    </source>
</evidence>
<dbReference type="InterPro" id="IPR052725">
    <property type="entry name" value="GS_Type-3"/>
</dbReference>
<dbReference type="PANTHER" id="PTHR42974:SF1">
    <property type="entry name" value="TYPE-3 GLUTAMINE SYNTHETASE"/>
    <property type="match status" value="1"/>
</dbReference>
<proteinExistence type="predicted"/>
<evidence type="ECO:0000313" key="3">
    <source>
        <dbReference type="Proteomes" id="UP000278962"/>
    </source>
</evidence>
<evidence type="ECO:0000313" key="2">
    <source>
        <dbReference type="EMBL" id="RKQ90240.1"/>
    </source>
</evidence>
<accession>A0A660L8H1</accession>
<protein>
    <submittedName>
        <fullName evidence="2">Glutamine synthetase type III</fullName>
    </submittedName>
</protein>
<name>A0A660L8H1_9ACTN</name>
<keyword evidence="3" id="KW-1185">Reference proteome</keyword>
<dbReference type="Pfam" id="PF12437">
    <property type="entry name" value="GSIII_N"/>
    <property type="match status" value="1"/>
</dbReference>
<reference evidence="2 3" key="1">
    <citation type="submission" date="2018-10" db="EMBL/GenBank/DDBJ databases">
        <title>Genomic Encyclopedia of Archaeal and Bacterial Type Strains, Phase II (KMG-II): from individual species to whole genera.</title>
        <authorList>
            <person name="Goeker M."/>
        </authorList>
    </citation>
    <scope>NUCLEOTIDE SEQUENCE [LARGE SCALE GENOMIC DNA]</scope>
    <source>
        <strain evidence="2 3">DSM 14954</strain>
    </source>
</reference>
<sequence>MSEPHTARAHHSRVCVAPAPYAFVGSAQREWLTPAGHALLQAAIADGRGLEPSLADEVARALRGWAGSRGATRVAFRVQTLAGGIAHYGMELKWLTGADLVGGLRTDAPGGLTWDPAAPAHIRVEASGAVLCLPSVLASGLGEALDERLPLLRSTDALSGAAVRALELLSEDATHRALSTVALTRGFAFRDAELVALRTFEDRSRACLSAAERELARIGVRARLRFAGDRHELTVLPSPAVAATDALGLAWDALRDTARRYGLSADEVGQTRPDVWSLMTAEGGNLLAPGVTSHANLRFLFFAAAVVRAFAAHDLRALDLGHELTAILAAIARGELFAGSDAELVAGAEPLPFVPGRETAAGFTGAGFALGRLDALTMTIVNTVMAEAIATQTRMLRGWLQVGEDLEPAVREVVADAYRRHQAAAGDRTLRDVLVTGERLFAEQGVMSARELAARS</sequence>
<dbReference type="GO" id="GO:0004356">
    <property type="term" value="F:glutamine synthetase activity"/>
    <property type="evidence" value="ECO:0007669"/>
    <property type="project" value="InterPro"/>
</dbReference>
<gene>
    <name evidence="2" type="ORF">C8N24_0039</name>
</gene>
<dbReference type="PANTHER" id="PTHR42974">
    <property type="entry name" value="GLUTAMINE SYNTHETASE"/>
    <property type="match status" value="1"/>
</dbReference>
<dbReference type="Proteomes" id="UP000278962">
    <property type="component" value="Unassembled WGS sequence"/>
</dbReference>
<dbReference type="InterPro" id="IPR022147">
    <property type="entry name" value="GSIII_N"/>
</dbReference>
<dbReference type="AlphaFoldDB" id="A0A660L8H1"/>
<feature type="domain" description="Glutamine synthetase type III N-terminal" evidence="1">
    <location>
        <begin position="102"/>
        <end position="154"/>
    </location>
</feature>